<accession>A0A2A9FKI4</accession>
<dbReference type="Gene3D" id="1.10.1200.10">
    <property type="entry name" value="ACP-like"/>
    <property type="match status" value="1"/>
</dbReference>
<evidence type="ECO:0000313" key="4">
    <source>
        <dbReference type="EMBL" id="PFG50945.1"/>
    </source>
</evidence>
<sequence length="95" mass="10664">MSSEPAVDTPAFETVCAILRDILGEYEAEDVEIVLDSSFHEDLQLESIDLVALAGRLREHYGERINLAEWLADKDLDEVIELTVGQLAGYVESRR</sequence>
<dbReference type="SUPFAM" id="SSF47336">
    <property type="entry name" value="ACP-like"/>
    <property type="match status" value="1"/>
</dbReference>
<name>A0A2A9FKI4_9PSEU</name>
<evidence type="ECO:0000256" key="2">
    <source>
        <dbReference type="ARBA" id="ARBA00022553"/>
    </source>
</evidence>
<proteinExistence type="predicted"/>
<dbReference type="InterPro" id="IPR009081">
    <property type="entry name" value="PP-bd_ACP"/>
</dbReference>
<keyword evidence="5" id="KW-1185">Reference proteome</keyword>
<dbReference type="AlphaFoldDB" id="A0A2A9FKI4"/>
<organism evidence="4 5">
    <name type="scientific">Amycolatopsis sulphurea</name>
    <dbReference type="NCBI Taxonomy" id="76022"/>
    <lineage>
        <taxon>Bacteria</taxon>
        <taxon>Bacillati</taxon>
        <taxon>Actinomycetota</taxon>
        <taxon>Actinomycetes</taxon>
        <taxon>Pseudonocardiales</taxon>
        <taxon>Pseudonocardiaceae</taxon>
        <taxon>Amycolatopsis</taxon>
    </lineage>
</organism>
<evidence type="ECO:0000256" key="1">
    <source>
        <dbReference type="ARBA" id="ARBA00022450"/>
    </source>
</evidence>
<comment type="caution">
    <text evidence="4">The sequence shown here is derived from an EMBL/GenBank/DDBJ whole genome shotgun (WGS) entry which is preliminary data.</text>
</comment>
<protein>
    <submittedName>
        <fullName evidence="4">Acyl carrier protein</fullName>
    </submittedName>
</protein>
<dbReference type="PROSITE" id="PS50075">
    <property type="entry name" value="CARRIER"/>
    <property type="match status" value="1"/>
</dbReference>
<feature type="domain" description="Carrier" evidence="3">
    <location>
        <begin position="9"/>
        <end position="95"/>
    </location>
</feature>
<dbReference type="RefSeq" id="WP_098514573.1">
    <property type="nucleotide sequence ID" value="NZ_JBIAKZ010000016.1"/>
</dbReference>
<evidence type="ECO:0000259" key="3">
    <source>
        <dbReference type="PROSITE" id="PS50075"/>
    </source>
</evidence>
<keyword evidence="1" id="KW-0596">Phosphopantetheine</keyword>
<dbReference type="Proteomes" id="UP000243542">
    <property type="component" value="Unassembled WGS sequence"/>
</dbReference>
<dbReference type="EMBL" id="PDJK01000002">
    <property type="protein sequence ID" value="PFG50945.1"/>
    <property type="molecule type" value="Genomic_DNA"/>
</dbReference>
<evidence type="ECO:0000313" key="5">
    <source>
        <dbReference type="Proteomes" id="UP000243542"/>
    </source>
</evidence>
<dbReference type="InterPro" id="IPR036736">
    <property type="entry name" value="ACP-like_sf"/>
</dbReference>
<keyword evidence="2" id="KW-0597">Phosphoprotein</keyword>
<dbReference type="Pfam" id="PF00550">
    <property type="entry name" value="PP-binding"/>
    <property type="match status" value="1"/>
</dbReference>
<gene>
    <name evidence="4" type="ORF">ATK36_6204</name>
</gene>
<reference evidence="4 5" key="1">
    <citation type="submission" date="2017-10" db="EMBL/GenBank/DDBJ databases">
        <title>Sequencing the genomes of 1000 actinobacteria strains.</title>
        <authorList>
            <person name="Klenk H.-P."/>
        </authorList>
    </citation>
    <scope>NUCLEOTIDE SEQUENCE [LARGE SCALE GENOMIC DNA]</scope>
    <source>
        <strain evidence="4 5">DSM 46092</strain>
    </source>
</reference>
<dbReference type="PROSITE" id="PS00012">
    <property type="entry name" value="PHOSPHOPANTETHEINE"/>
    <property type="match status" value="1"/>
</dbReference>
<dbReference type="InterPro" id="IPR006162">
    <property type="entry name" value="Ppantetheine_attach_site"/>
</dbReference>